<evidence type="ECO:0000259" key="8">
    <source>
        <dbReference type="PROSITE" id="PS50928"/>
    </source>
</evidence>
<dbReference type="Proteomes" id="UP001499884">
    <property type="component" value="Unassembled WGS sequence"/>
</dbReference>
<dbReference type="InterPro" id="IPR000515">
    <property type="entry name" value="MetI-like"/>
</dbReference>
<feature type="transmembrane region" description="Helical" evidence="7">
    <location>
        <begin position="260"/>
        <end position="282"/>
    </location>
</feature>
<comment type="caution">
    <text evidence="9">The sequence shown here is derived from an EMBL/GenBank/DDBJ whole genome shotgun (WGS) entry which is preliminary data.</text>
</comment>
<dbReference type="InterPro" id="IPR051393">
    <property type="entry name" value="ABC_transporter_permease"/>
</dbReference>
<feature type="transmembrane region" description="Helical" evidence="7">
    <location>
        <begin position="307"/>
        <end position="330"/>
    </location>
</feature>
<keyword evidence="5 7" id="KW-1133">Transmembrane helix</keyword>
<comment type="similarity">
    <text evidence="7">Belongs to the binding-protein-dependent transport system permease family.</text>
</comment>
<dbReference type="EMBL" id="BAABEP010000005">
    <property type="protein sequence ID" value="GAA3717048.1"/>
    <property type="molecule type" value="Genomic_DNA"/>
</dbReference>
<reference evidence="10" key="1">
    <citation type="journal article" date="2019" name="Int. J. Syst. Evol. Microbiol.">
        <title>The Global Catalogue of Microorganisms (GCM) 10K type strain sequencing project: providing services to taxonomists for standard genome sequencing and annotation.</title>
        <authorList>
            <consortium name="The Broad Institute Genomics Platform"/>
            <consortium name="The Broad Institute Genome Sequencing Center for Infectious Disease"/>
            <person name="Wu L."/>
            <person name="Ma J."/>
        </authorList>
    </citation>
    <scope>NUCLEOTIDE SEQUENCE [LARGE SCALE GENOMIC DNA]</scope>
    <source>
        <strain evidence="10">JCM 30846</strain>
    </source>
</reference>
<keyword evidence="6 7" id="KW-0472">Membrane</keyword>
<feature type="transmembrane region" description="Helical" evidence="7">
    <location>
        <begin position="154"/>
        <end position="175"/>
    </location>
</feature>
<dbReference type="CDD" id="cd06261">
    <property type="entry name" value="TM_PBP2"/>
    <property type="match status" value="1"/>
</dbReference>
<evidence type="ECO:0000256" key="4">
    <source>
        <dbReference type="ARBA" id="ARBA00022692"/>
    </source>
</evidence>
<keyword evidence="10" id="KW-1185">Reference proteome</keyword>
<sequence length="339" mass="37263">MPATAGTAPGPYGTARCENDEEHMTVVDGATAPRTTPPKTKRRHLRQLTVRDRVSLGLMAGIPTLITVAFVWVPALASIVLSFSSWTGFGDFSTIQWVGTENYKNIFTIYPPFDPAIEHNLIWLAVFFVLPAPFGLFLAVQLDKQIRYSRIYQSILFLPVVLSLALIGFMTELIFSPTQGLINNLTGHADHHVIDWMGNPHLNIWAVMIMACWRQAGYVMVLYLAGLKSVDPSLKEAAALDGAGGAQTFRHVVWPALRPINVVVLVITVIESLRAFDIVYVINKGTNGLELLSVLVTDNIVGEASRIGFGSALATILLVISLAFIVPYLISMFRKDERG</sequence>
<feature type="transmembrane region" description="Helical" evidence="7">
    <location>
        <begin position="204"/>
        <end position="225"/>
    </location>
</feature>
<dbReference type="SUPFAM" id="SSF161098">
    <property type="entry name" value="MetI-like"/>
    <property type="match status" value="1"/>
</dbReference>
<organism evidence="9 10">
    <name type="scientific">Streptomyces tremellae</name>
    <dbReference type="NCBI Taxonomy" id="1124239"/>
    <lineage>
        <taxon>Bacteria</taxon>
        <taxon>Bacillati</taxon>
        <taxon>Actinomycetota</taxon>
        <taxon>Actinomycetes</taxon>
        <taxon>Kitasatosporales</taxon>
        <taxon>Streptomycetaceae</taxon>
        <taxon>Streptomyces</taxon>
    </lineage>
</organism>
<evidence type="ECO:0000256" key="6">
    <source>
        <dbReference type="ARBA" id="ARBA00023136"/>
    </source>
</evidence>
<dbReference type="InterPro" id="IPR035906">
    <property type="entry name" value="MetI-like_sf"/>
</dbReference>
<dbReference type="Pfam" id="PF00528">
    <property type="entry name" value="BPD_transp_1"/>
    <property type="match status" value="1"/>
</dbReference>
<keyword evidence="2 7" id="KW-0813">Transport</keyword>
<accession>A0ABP7EDP8</accession>
<protein>
    <submittedName>
        <fullName evidence="9">Sugar ABC transporter permease</fullName>
    </submittedName>
</protein>
<keyword evidence="4 7" id="KW-0812">Transmembrane</keyword>
<evidence type="ECO:0000313" key="9">
    <source>
        <dbReference type="EMBL" id="GAA3717048.1"/>
    </source>
</evidence>
<evidence type="ECO:0000313" key="10">
    <source>
        <dbReference type="Proteomes" id="UP001499884"/>
    </source>
</evidence>
<feature type="transmembrane region" description="Helical" evidence="7">
    <location>
        <begin position="121"/>
        <end position="142"/>
    </location>
</feature>
<evidence type="ECO:0000256" key="7">
    <source>
        <dbReference type="RuleBase" id="RU363032"/>
    </source>
</evidence>
<comment type="subcellular location">
    <subcellularLocation>
        <location evidence="1 7">Cell membrane</location>
        <topology evidence="1 7">Multi-pass membrane protein</topology>
    </subcellularLocation>
</comment>
<proteinExistence type="inferred from homology"/>
<dbReference type="Gene3D" id="1.10.3720.10">
    <property type="entry name" value="MetI-like"/>
    <property type="match status" value="1"/>
</dbReference>
<evidence type="ECO:0000256" key="5">
    <source>
        <dbReference type="ARBA" id="ARBA00022989"/>
    </source>
</evidence>
<keyword evidence="3" id="KW-1003">Cell membrane</keyword>
<evidence type="ECO:0000256" key="3">
    <source>
        <dbReference type="ARBA" id="ARBA00022475"/>
    </source>
</evidence>
<gene>
    <name evidence="9" type="ORF">GCM10023082_13330</name>
</gene>
<feature type="domain" description="ABC transmembrane type-1" evidence="8">
    <location>
        <begin position="117"/>
        <end position="330"/>
    </location>
</feature>
<dbReference type="PANTHER" id="PTHR30193">
    <property type="entry name" value="ABC TRANSPORTER PERMEASE PROTEIN"/>
    <property type="match status" value="1"/>
</dbReference>
<evidence type="ECO:0000256" key="2">
    <source>
        <dbReference type="ARBA" id="ARBA00022448"/>
    </source>
</evidence>
<dbReference type="PROSITE" id="PS50928">
    <property type="entry name" value="ABC_TM1"/>
    <property type="match status" value="1"/>
</dbReference>
<evidence type="ECO:0000256" key="1">
    <source>
        <dbReference type="ARBA" id="ARBA00004651"/>
    </source>
</evidence>
<dbReference type="PANTHER" id="PTHR30193:SF42">
    <property type="entry name" value="ABC TRANSPORTER PERMEASE PROTEIN"/>
    <property type="match status" value="1"/>
</dbReference>
<feature type="transmembrane region" description="Helical" evidence="7">
    <location>
        <begin position="56"/>
        <end position="83"/>
    </location>
</feature>
<name>A0ABP7EDP8_9ACTN</name>